<dbReference type="GO" id="GO:0016020">
    <property type="term" value="C:membrane"/>
    <property type="evidence" value="ECO:0007669"/>
    <property type="project" value="UniProtKB-UniRule"/>
</dbReference>
<keyword evidence="6" id="KW-1185">Reference proteome</keyword>
<dbReference type="Pfam" id="PF00691">
    <property type="entry name" value="OmpA"/>
    <property type="match status" value="1"/>
</dbReference>
<dbReference type="InterPro" id="IPR017732">
    <property type="entry name" value="T4/T6SS_DotU"/>
</dbReference>
<dbReference type="EMBL" id="JAGTUU010000002">
    <property type="protein sequence ID" value="MBS0123542.1"/>
    <property type="molecule type" value="Genomic_DNA"/>
</dbReference>
<feature type="transmembrane region" description="Helical" evidence="3">
    <location>
        <begin position="398"/>
        <end position="420"/>
    </location>
</feature>
<keyword evidence="3" id="KW-0812">Transmembrane</keyword>
<dbReference type="PANTHER" id="PTHR38033">
    <property type="entry name" value="MEMBRANE PROTEIN-RELATED"/>
    <property type="match status" value="1"/>
</dbReference>
<evidence type="ECO:0000256" key="2">
    <source>
        <dbReference type="SAM" id="MobiDB-lite"/>
    </source>
</evidence>
<reference evidence="5" key="1">
    <citation type="submission" date="2021-04" db="EMBL/GenBank/DDBJ databases">
        <authorList>
            <person name="Yoon J."/>
        </authorList>
    </citation>
    <scope>NUCLEOTIDE SEQUENCE</scope>
    <source>
        <strain evidence="5">KMU-90</strain>
    </source>
</reference>
<evidence type="ECO:0000256" key="3">
    <source>
        <dbReference type="SAM" id="Phobius"/>
    </source>
</evidence>
<keyword evidence="1 3" id="KW-0472">Membrane</keyword>
<dbReference type="NCBIfam" id="NF038228">
    <property type="entry name" value="IcmH_DotU_IVB"/>
    <property type="match status" value="1"/>
</dbReference>
<feature type="domain" description="OmpA-like" evidence="4">
    <location>
        <begin position="482"/>
        <end position="604"/>
    </location>
</feature>
<organism evidence="5 6">
    <name type="scientific">Thetidibacter halocola</name>
    <dbReference type="NCBI Taxonomy" id="2827239"/>
    <lineage>
        <taxon>Bacteria</taxon>
        <taxon>Pseudomonadati</taxon>
        <taxon>Pseudomonadota</taxon>
        <taxon>Alphaproteobacteria</taxon>
        <taxon>Rhodobacterales</taxon>
        <taxon>Roseobacteraceae</taxon>
        <taxon>Thetidibacter</taxon>
    </lineage>
</organism>
<dbReference type="Proteomes" id="UP000681356">
    <property type="component" value="Unassembled WGS sequence"/>
</dbReference>
<accession>A0A8J8B6P4</accession>
<keyword evidence="3" id="KW-1133">Transmembrane helix</keyword>
<dbReference type="PRINTS" id="PR01217">
    <property type="entry name" value="PRICHEXTENSN"/>
</dbReference>
<proteinExistence type="predicted"/>
<evidence type="ECO:0000256" key="1">
    <source>
        <dbReference type="PROSITE-ProRule" id="PRU00473"/>
    </source>
</evidence>
<protein>
    <submittedName>
        <fullName evidence="5">Type IVB secretion system protein IcmH/DotU</fullName>
    </submittedName>
</protein>
<dbReference type="NCBIfam" id="TIGR03349">
    <property type="entry name" value="IV_VI_DotU"/>
    <property type="match status" value="1"/>
</dbReference>
<evidence type="ECO:0000313" key="5">
    <source>
        <dbReference type="EMBL" id="MBS0123542.1"/>
    </source>
</evidence>
<evidence type="ECO:0000259" key="4">
    <source>
        <dbReference type="PROSITE" id="PS51123"/>
    </source>
</evidence>
<feature type="region of interest" description="Disordered" evidence="2">
    <location>
        <begin position="574"/>
        <end position="594"/>
    </location>
</feature>
<dbReference type="PROSITE" id="PS51123">
    <property type="entry name" value="OMPA_2"/>
    <property type="match status" value="1"/>
</dbReference>
<dbReference type="PANTHER" id="PTHR38033:SF1">
    <property type="entry name" value="DOTU FAMILY TYPE IV_VI SECRETION SYSTEM PROTEIN"/>
    <property type="match status" value="1"/>
</dbReference>
<dbReference type="Gene3D" id="3.30.1330.60">
    <property type="entry name" value="OmpA-like domain"/>
    <property type="match status" value="1"/>
</dbReference>
<dbReference type="Pfam" id="PF09850">
    <property type="entry name" value="DotU"/>
    <property type="match status" value="1"/>
</dbReference>
<gene>
    <name evidence="5" type="primary">icmH</name>
    <name evidence="5" type="ORF">KB874_05295</name>
</gene>
<dbReference type="AlphaFoldDB" id="A0A8J8B6P4"/>
<dbReference type="Gene3D" id="1.25.40.590">
    <property type="entry name" value="Type IV / VI secretion system, DotU"/>
    <property type="match status" value="1"/>
</dbReference>
<dbReference type="InterPro" id="IPR038522">
    <property type="entry name" value="T4/T6SS_DotU_sf"/>
</dbReference>
<name>A0A8J8B6P4_9RHOB</name>
<feature type="compositionally biased region" description="Pro residues" evidence="2">
    <location>
        <begin position="123"/>
        <end position="158"/>
    </location>
</feature>
<feature type="compositionally biased region" description="Pro residues" evidence="2">
    <location>
        <begin position="45"/>
        <end position="71"/>
    </location>
</feature>
<dbReference type="InterPro" id="IPR006665">
    <property type="entry name" value="OmpA-like"/>
</dbReference>
<dbReference type="InterPro" id="IPR036737">
    <property type="entry name" value="OmpA-like_sf"/>
</dbReference>
<dbReference type="SUPFAM" id="SSF103088">
    <property type="entry name" value="OmpA-like"/>
    <property type="match status" value="1"/>
</dbReference>
<sequence length="604" mass="64899">MMSDDDDKTVFGQALPPQPPKPGAGQGKPAQGGDNEKTVFGQALPQPPRQAAPPPPPSRQPAPPPAAPYPPRVAQSGAPPPPPQHRAPPVGQQPPLQRPPHQADPWGTPPDEDTWLGGKMPTQPQPPRPTQQPAPPPPSGYSPAPQPPAYPQPTPPPRTDYRANAYRPETGHRGPEMFPEIPRPDQAQAPRAAHRKIPLADALRATGLGQGGSSNPLVASAANLMILLGRLRTGLVEMQSAPLLNHVARELDLFERNALEAGVPQPDVIDAKYALAATADDIVQNLPGVDRGMWLEYSMGARFFNDRNAGVGFFQRMDAAMKAPGQKFHLLELMLTCLSLGFEGQYRAMHDGSIQLARIRTAIYETLRRVVGRPDDDISVHWTPVIFRGKRRRGGPPVWAVGAIGAAMAVALFATLSTLLSSQSSESTQRIALMHSGLPPLAMEPAAPVLRSVEPKTTQIDRLRAALEAPIGEGSLALDVRKEWIAIRVSEAFRFASGRAELREDATPLLQEIAAAVDAEQGPVRVVGHSDGDGCCRSGPFRSNEQLSEGRAKTVSDLLGGMITDASRLSVEGKGFSEPVVTPETSPADKAQNRRVEVMIQREE</sequence>
<dbReference type="CDD" id="cd07185">
    <property type="entry name" value="OmpA_C-like"/>
    <property type="match status" value="1"/>
</dbReference>
<comment type="caution">
    <text evidence="5">The sequence shown here is derived from an EMBL/GenBank/DDBJ whole genome shotgun (WGS) entry which is preliminary data.</text>
</comment>
<evidence type="ECO:0000313" key="6">
    <source>
        <dbReference type="Proteomes" id="UP000681356"/>
    </source>
</evidence>
<feature type="region of interest" description="Disordered" evidence="2">
    <location>
        <begin position="1"/>
        <end position="195"/>
    </location>
</feature>